<sequence length="364" mass="38660">MSAFGIEEEYLLVDRATLLPAAPTSEQLRALTAIPPTGGQITTEWLACQVEYASAVLRTAEEGFDALIGFREALAAAADRLGLSAAALGTAPQLAEVPAAISDGERYREMTALAPAIAAEQLINGMHVHVGVPDQETGVRALNGIRRWLPVLTALSANSPVWRGVDSGFASWRSIHYRRWVVNGTPPHFVDAADYDSHIAALLRTDVIGEEAMVGWLARLSPRHGTVEIRACDVQLSADDALTLALLIRSLVEVEIEDPVAEAIPTALLDVAHWQAARFGTAGTLMDAGVQRSVPAAAAVWAAVERAQPTLAAHGDDERVRAGVRRLLHAGTGAHRQRDALARGGVSGLLAFAGEQMTSRESCA</sequence>
<keyword evidence="3 5" id="KW-0067">ATP-binding</keyword>
<evidence type="ECO:0000313" key="6">
    <source>
        <dbReference type="EMBL" id="QQB14401.1"/>
    </source>
</evidence>
<evidence type="ECO:0000256" key="5">
    <source>
        <dbReference type="HAMAP-Rule" id="MF_01609"/>
    </source>
</evidence>
<comment type="catalytic activity">
    <reaction evidence="4 5">
        <text>L-cysteine + L-glutamate + ATP = gamma-L-glutamyl-L-cysteine + ADP + phosphate + H(+)</text>
        <dbReference type="Rhea" id="RHEA:13285"/>
        <dbReference type="ChEBI" id="CHEBI:15378"/>
        <dbReference type="ChEBI" id="CHEBI:29985"/>
        <dbReference type="ChEBI" id="CHEBI:30616"/>
        <dbReference type="ChEBI" id="CHEBI:35235"/>
        <dbReference type="ChEBI" id="CHEBI:43474"/>
        <dbReference type="ChEBI" id="CHEBI:58173"/>
        <dbReference type="ChEBI" id="CHEBI:456216"/>
        <dbReference type="EC" id="6.3.2.2"/>
    </reaction>
</comment>
<dbReference type="InterPro" id="IPR011793">
    <property type="entry name" value="YbdK"/>
</dbReference>
<evidence type="ECO:0000256" key="2">
    <source>
        <dbReference type="ARBA" id="ARBA00022741"/>
    </source>
</evidence>
<dbReference type="InterPro" id="IPR014746">
    <property type="entry name" value="Gln_synth/guanido_kin_cat_dom"/>
</dbReference>
<proteinExistence type="inferred from homology"/>
<evidence type="ECO:0000256" key="3">
    <source>
        <dbReference type="ARBA" id="ARBA00022840"/>
    </source>
</evidence>
<dbReference type="EMBL" id="CP065989">
    <property type="protein sequence ID" value="QQB14401.1"/>
    <property type="molecule type" value="Genomic_DNA"/>
</dbReference>
<dbReference type="AlphaFoldDB" id="A0A7T3ZZA1"/>
<dbReference type="PANTHER" id="PTHR36510:SF1">
    <property type="entry name" value="GLUTAMATE--CYSTEINE LIGASE 2-RELATED"/>
    <property type="match status" value="1"/>
</dbReference>
<dbReference type="NCBIfam" id="TIGR02050">
    <property type="entry name" value="gshA_cyan_rel"/>
    <property type="match status" value="1"/>
</dbReference>
<dbReference type="InterPro" id="IPR050141">
    <property type="entry name" value="GCL_type2/YbdK_subfam"/>
</dbReference>
<protein>
    <recommendedName>
        <fullName evidence="5">Putative glutamate--cysteine ligase 2</fullName>
        <ecNumber evidence="5">6.3.2.2</ecNumber>
    </recommendedName>
    <alternativeName>
        <fullName evidence="5">Gamma-glutamylcysteine synthetase 2</fullName>
        <shortName evidence="5">GCS 2</shortName>
        <shortName evidence="5">Gamma-GCS 2</shortName>
    </alternativeName>
</protein>
<dbReference type="Gene3D" id="3.30.590.20">
    <property type="match status" value="1"/>
</dbReference>
<keyword evidence="1 5" id="KW-0436">Ligase</keyword>
<dbReference type="Pfam" id="PF04107">
    <property type="entry name" value="GCS2"/>
    <property type="match status" value="1"/>
</dbReference>
<dbReference type="InterPro" id="IPR006336">
    <property type="entry name" value="GCS2"/>
</dbReference>
<comment type="function">
    <text evidence="5">ATP-dependent carboxylate-amine ligase which exhibits weak glutamate--cysteine ligase activity.</text>
</comment>
<reference evidence="6 7" key="1">
    <citation type="submission" date="2020-12" db="EMBL/GenBank/DDBJ databases">
        <title>FDA dAtabase for Regulatory Grade micrObial Sequences (FDA-ARGOS): Supporting development and validation of Infectious Disease Dx tests.</title>
        <authorList>
            <person name="Sproer C."/>
            <person name="Gronow S."/>
            <person name="Severitt S."/>
            <person name="Schroder I."/>
            <person name="Tallon L."/>
            <person name="Sadzewicz L."/>
            <person name="Zhao X."/>
            <person name="Boylan J."/>
            <person name="Ott S."/>
            <person name="Bowen H."/>
            <person name="Vavikolanu K."/>
            <person name="Mehta A."/>
            <person name="Aluvathingal J."/>
            <person name="Nadendla S."/>
            <person name="Lowell S."/>
            <person name="Myers T."/>
            <person name="Yan Y."/>
            <person name="Sichtig H."/>
        </authorList>
    </citation>
    <scope>NUCLEOTIDE SEQUENCE [LARGE SCALE GENOMIC DNA]</scope>
    <source>
        <strain evidence="6 7">FDAARGOS_990</strain>
    </source>
</reference>
<evidence type="ECO:0000256" key="1">
    <source>
        <dbReference type="ARBA" id="ARBA00022598"/>
    </source>
</evidence>
<dbReference type="PANTHER" id="PTHR36510">
    <property type="entry name" value="GLUTAMATE--CYSTEINE LIGASE 2-RELATED"/>
    <property type="match status" value="1"/>
</dbReference>
<accession>A0A7T3ZZA1</accession>
<dbReference type="RefSeq" id="WP_198499469.1">
    <property type="nucleotide sequence ID" value="NZ_CP065989.1"/>
</dbReference>
<gene>
    <name evidence="6" type="ORF">I6H47_16985</name>
</gene>
<dbReference type="HAMAP" id="MF_01609">
    <property type="entry name" value="Glu_cys_ligase_2"/>
    <property type="match status" value="1"/>
</dbReference>
<keyword evidence="2 5" id="KW-0547">Nucleotide-binding</keyword>
<dbReference type="GO" id="GO:0005524">
    <property type="term" value="F:ATP binding"/>
    <property type="evidence" value="ECO:0007669"/>
    <property type="project" value="UniProtKB-KW"/>
</dbReference>
<dbReference type="EC" id="6.3.2.2" evidence="5"/>
<organism evidence="6 7">
    <name type="scientific">Brevibacterium casei</name>
    <dbReference type="NCBI Taxonomy" id="33889"/>
    <lineage>
        <taxon>Bacteria</taxon>
        <taxon>Bacillati</taxon>
        <taxon>Actinomycetota</taxon>
        <taxon>Actinomycetes</taxon>
        <taxon>Micrococcales</taxon>
        <taxon>Brevibacteriaceae</taxon>
        <taxon>Brevibacterium</taxon>
    </lineage>
</organism>
<name>A0A7T3ZZA1_9MICO</name>
<dbReference type="Proteomes" id="UP000595374">
    <property type="component" value="Chromosome"/>
</dbReference>
<comment type="similarity">
    <text evidence="5">Belongs to the glutamate--cysteine ligase type 2 family. YbdK subfamily.</text>
</comment>
<evidence type="ECO:0000313" key="7">
    <source>
        <dbReference type="Proteomes" id="UP000595374"/>
    </source>
</evidence>
<dbReference type="GO" id="GO:0042398">
    <property type="term" value="P:modified amino acid biosynthetic process"/>
    <property type="evidence" value="ECO:0007669"/>
    <property type="project" value="InterPro"/>
</dbReference>
<evidence type="ECO:0000256" key="4">
    <source>
        <dbReference type="ARBA" id="ARBA00048819"/>
    </source>
</evidence>
<dbReference type="GO" id="GO:0004357">
    <property type="term" value="F:glutamate-cysteine ligase activity"/>
    <property type="evidence" value="ECO:0007669"/>
    <property type="project" value="UniProtKB-EC"/>
</dbReference>
<dbReference type="SUPFAM" id="SSF55931">
    <property type="entry name" value="Glutamine synthetase/guanido kinase"/>
    <property type="match status" value="1"/>
</dbReference>